<evidence type="ECO:0000313" key="3">
    <source>
        <dbReference type="Proteomes" id="UP000236290"/>
    </source>
</evidence>
<dbReference type="EMBL" id="MTYI01000016">
    <property type="protein sequence ID" value="PNP58818.1"/>
    <property type="molecule type" value="Genomic_DNA"/>
</dbReference>
<dbReference type="AlphaFoldDB" id="A0A2K0UM18"/>
<gene>
    <name evidence="2" type="ORF">THARTR1_01066</name>
</gene>
<evidence type="ECO:0000313" key="2">
    <source>
        <dbReference type="EMBL" id="PNP58818.1"/>
    </source>
</evidence>
<dbReference type="Proteomes" id="UP000236290">
    <property type="component" value="Unassembled WGS sequence"/>
</dbReference>
<name>A0A2K0UM18_TRIHA</name>
<dbReference type="OrthoDB" id="4900438at2759"/>
<protein>
    <submittedName>
        <fullName evidence="2">Uncharacterized protein</fullName>
    </submittedName>
</protein>
<comment type="caution">
    <text evidence="2">The sequence shown here is derived from an EMBL/GenBank/DDBJ whole genome shotgun (WGS) entry which is preliminary data.</text>
</comment>
<feature type="region of interest" description="Disordered" evidence="1">
    <location>
        <begin position="350"/>
        <end position="403"/>
    </location>
</feature>
<feature type="region of interest" description="Disordered" evidence="1">
    <location>
        <begin position="249"/>
        <end position="283"/>
    </location>
</feature>
<reference evidence="2 3" key="1">
    <citation type="submission" date="2017-02" db="EMBL/GenBank/DDBJ databases">
        <title>Genomes of Trichoderma spp. with biocontrol activity.</title>
        <authorList>
            <person name="Gardiner D."/>
            <person name="Kazan K."/>
            <person name="Vos C."/>
            <person name="Harvey P."/>
        </authorList>
    </citation>
    <scope>NUCLEOTIDE SEQUENCE [LARGE SCALE GENOMIC DNA]</scope>
    <source>
        <strain evidence="2 3">Tr1</strain>
    </source>
</reference>
<accession>A0A2K0UM18</accession>
<feature type="compositionally biased region" description="Basic and acidic residues" evidence="1">
    <location>
        <begin position="350"/>
        <end position="381"/>
    </location>
</feature>
<evidence type="ECO:0000256" key="1">
    <source>
        <dbReference type="SAM" id="MobiDB-lite"/>
    </source>
</evidence>
<sequence length="418" mass="46843">MDDDTRPPFSPYIFPAIPVQFADGRTLYIQPHLLSQSYMLEAKYLDNRLNFPDVSSDVGHVIVHYLLTGSYQSLQPEYSGLIKAFATEFSTSIRAYNAAKAYALPNLAELAKAEVERLGEKLPVSHVFDTLRQICPNPDPDDVWLGEFLKNQLRSFLWVGFIKPPQSQTGTLHKTVPISHVLFKSMLELFRENEVPLREKTHDGFEVAVGDDQGIPAASRYLFAKPAAESNLFVGELEGSLFQAQEIGTSQHGGTEKGNGSVGPLNEKEGKEQAAPKTQQQVNREIQQLQKEAGEQTNQDTTKFIEEAAIIEEEATELVELVKARAYSLWGLDNLEDLRLHLLEARAKERAEGQVSRKVEESVEGKGIMDRNGQKMDRDSESNAPGGHSSDHDSAFGTWEKTELDDDREYLKEEGWSF</sequence>
<dbReference type="PANTHER" id="PTHR37538:SF1">
    <property type="entry name" value="BTB DOMAIN-CONTAINING PROTEIN"/>
    <property type="match status" value="1"/>
</dbReference>
<dbReference type="PANTHER" id="PTHR37538">
    <property type="entry name" value="BTB DOMAIN-CONTAINING PROTEIN"/>
    <property type="match status" value="1"/>
</dbReference>
<organism evidence="2 3">
    <name type="scientific">Trichoderma harzianum</name>
    <name type="common">Hypocrea lixii</name>
    <dbReference type="NCBI Taxonomy" id="5544"/>
    <lineage>
        <taxon>Eukaryota</taxon>
        <taxon>Fungi</taxon>
        <taxon>Dikarya</taxon>
        <taxon>Ascomycota</taxon>
        <taxon>Pezizomycotina</taxon>
        <taxon>Sordariomycetes</taxon>
        <taxon>Hypocreomycetidae</taxon>
        <taxon>Hypocreales</taxon>
        <taxon>Hypocreaceae</taxon>
        <taxon>Trichoderma</taxon>
    </lineage>
</organism>
<proteinExistence type="predicted"/>